<dbReference type="RefSeq" id="WP_058522095.1">
    <property type="nucleotide sequence ID" value="NZ_CAAAIP010000004.1"/>
</dbReference>
<gene>
    <name evidence="2" type="ORF">Ltuc_2902</name>
</gene>
<sequence>MKKYSLFLFLMISLFHYNAFANKFTIESSAFKMNSMIPDEFTCNGVDQSPPLAWHNIPPNTQSLALVVDDPDSSNGSVWTHWIVFNIPPNMNELGAGSPVPPGAANAKNSWGGLGYRGPCPPFGIAHSYHFKLYALDTVLSLGDGTTRDIVLNAITGHVIGEAELVGLYQTLKRNAPAQ</sequence>
<dbReference type="Pfam" id="PF01161">
    <property type="entry name" value="PBP"/>
    <property type="match status" value="1"/>
</dbReference>
<proteinExistence type="predicted"/>
<dbReference type="PANTHER" id="PTHR30289:SF1">
    <property type="entry name" value="PEBP (PHOSPHATIDYLETHANOLAMINE-BINDING PROTEIN) FAMILY PROTEIN"/>
    <property type="match status" value="1"/>
</dbReference>
<dbReference type="SUPFAM" id="SSF49777">
    <property type="entry name" value="PEBP-like"/>
    <property type="match status" value="1"/>
</dbReference>
<protein>
    <submittedName>
        <fullName evidence="2">Phosphatidylethanolamine-binding protein</fullName>
    </submittedName>
</protein>
<organism evidence="2 3">
    <name type="scientific">Legionella tucsonensis</name>
    <dbReference type="NCBI Taxonomy" id="40335"/>
    <lineage>
        <taxon>Bacteria</taxon>
        <taxon>Pseudomonadati</taxon>
        <taxon>Pseudomonadota</taxon>
        <taxon>Gammaproteobacteria</taxon>
        <taxon>Legionellales</taxon>
        <taxon>Legionellaceae</taxon>
        <taxon>Legionella</taxon>
    </lineage>
</organism>
<dbReference type="InterPro" id="IPR005247">
    <property type="entry name" value="YbhB_YbcL/LppC-like"/>
</dbReference>
<evidence type="ECO:0000313" key="2">
    <source>
        <dbReference type="EMBL" id="KTD70891.1"/>
    </source>
</evidence>
<evidence type="ECO:0000313" key="3">
    <source>
        <dbReference type="Proteomes" id="UP000054693"/>
    </source>
</evidence>
<feature type="chain" id="PRO_5006918890" evidence="1">
    <location>
        <begin position="22"/>
        <end position="179"/>
    </location>
</feature>
<dbReference type="Gene3D" id="3.90.280.10">
    <property type="entry name" value="PEBP-like"/>
    <property type="match status" value="1"/>
</dbReference>
<dbReference type="STRING" id="40335.Ltuc_2902"/>
<accession>A0A0W0ZNW3</accession>
<comment type="caution">
    <text evidence="2">The sequence shown here is derived from an EMBL/GenBank/DDBJ whole genome shotgun (WGS) entry which is preliminary data.</text>
</comment>
<dbReference type="AlphaFoldDB" id="A0A0W0ZNW3"/>
<dbReference type="PANTHER" id="PTHR30289">
    <property type="entry name" value="UNCHARACTERIZED PROTEIN YBCL-RELATED"/>
    <property type="match status" value="1"/>
</dbReference>
<reference evidence="2 3" key="1">
    <citation type="submission" date="2015-11" db="EMBL/GenBank/DDBJ databases">
        <title>Genomic analysis of 38 Legionella species identifies large and diverse effector repertoires.</title>
        <authorList>
            <person name="Burstein D."/>
            <person name="Amaro F."/>
            <person name="Zusman T."/>
            <person name="Lifshitz Z."/>
            <person name="Cohen O."/>
            <person name="Gilbert J.A."/>
            <person name="Pupko T."/>
            <person name="Shuman H.A."/>
            <person name="Segal G."/>
        </authorList>
    </citation>
    <scope>NUCLEOTIDE SEQUENCE [LARGE SCALE GENOMIC DNA]</scope>
    <source>
        <strain evidence="2 3">ATCC 49180</strain>
    </source>
</reference>
<evidence type="ECO:0000256" key="1">
    <source>
        <dbReference type="SAM" id="SignalP"/>
    </source>
</evidence>
<keyword evidence="1" id="KW-0732">Signal</keyword>
<name>A0A0W0ZNW3_9GAMM</name>
<dbReference type="OrthoDB" id="9797506at2"/>
<feature type="signal peptide" evidence="1">
    <location>
        <begin position="1"/>
        <end position="21"/>
    </location>
</feature>
<keyword evidence="3" id="KW-1185">Reference proteome</keyword>
<dbReference type="PATRIC" id="fig|40335.7.peg.3103"/>
<dbReference type="InterPro" id="IPR036610">
    <property type="entry name" value="PEBP-like_sf"/>
</dbReference>
<dbReference type="CDD" id="cd00865">
    <property type="entry name" value="PEBP_bact_arch"/>
    <property type="match status" value="1"/>
</dbReference>
<dbReference type="Proteomes" id="UP000054693">
    <property type="component" value="Unassembled WGS sequence"/>
</dbReference>
<dbReference type="EMBL" id="LNZA01000012">
    <property type="protein sequence ID" value="KTD70891.1"/>
    <property type="molecule type" value="Genomic_DNA"/>
</dbReference>
<dbReference type="NCBIfam" id="TIGR00481">
    <property type="entry name" value="YbhB/YbcL family Raf kinase inhibitor-like protein"/>
    <property type="match status" value="1"/>
</dbReference>
<dbReference type="InterPro" id="IPR008914">
    <property type="entry name" value="PEBP"/>
</dbReference>